<sequence length="204" mass="22549">MSQQRARHRAQRTRLTDHKTPYARQSSNPDASYLGDVTAFQPIADLMTEESTVNSVWCNILSTYYFPFPEYIIKPEARLGSSGHRADLLVTRSRDSKVVMIIEGKKAGGAQATWDKSVKQSNGYFNPINKLGVGASRVFGMAAIGRKVAFVAPNDDGAESVLWGIKVQRGRPMSFRGFKTLDIVEDSGEIHALLTHISECAKDV</sequence>
<protein>
    <recommendedName>
        <fullName evidence="4">Fungal-type protein kinase domain-containing protein</fullName>
    </recommendedName>
</protein>
<feature type="region of interest" description="Disordered" evidence="1">
    <location>
        <begin position="1"/>
        <end position="30"/>
    </location>
</feature>
<keyword evidence="3" id="KW-1185">Reference proteome</keyword>
<reference evidence="2 3" key="1">
    <citation type="submission" date="2014-04" db="EMBL/GenBank/DDBJ databases">
        <authorList>
            <consortium name="DOE Joint Genome Institute"/>
            <person name="Kuo A."/>
            <person name="Girlanda M."/>
            <person name="Perotto S."/>
            <person name="Kohler A."/>
            <person name="Nagy L.G."/>
            <person name="Floudas D."/>
            <person name="Copeland A."/>
            <person name="Barry K.W."/>
            <person name="Cichocki N."/>
            <person name="Veneault-Fourrey C."/>
            <person name="LaButti K."/>
            <person name="Lindquist E.A."/>
            <person name="Lipzen A."/>
            <person name="Lundell T."/>
            <person name="Morin E."/>
            <person name="Murat C."/>
            <person name="Sun H."/>
            <person name="Tunlid A."/>
            <person name="Henrissat B."/>
            <person name="Grigoriev I.V."/>
            <person name="Hibbett D.S."/>
            <person name="Martin F."/>
            <person name="Nordberg H.P."/>
            <person name="Cantor M.N."/>
            <person name="Hua S.X."/>
        </authorList>
    </citation>
    <scope>NUCLEOTIDE SEQUENCE [LARGE SCALE GENOMIC DNA]</scope>
    <source>
        <strain evidence="2 3">MUT 4182</strain>
    </source>
</reference>
<dbReference type="EMBL" id="KN823022">
    <property type="protein sequence ID" value="KIO26593.1"/>
    <property type="molecule type" value="Genomic_DNA"/>
</dbReference>
<evidence type="ECO:0008006" key="4">
    <source>
        <dbReference type="Google" id="ProtNLM"/>
    </source>
</evidence>
<evidence type="ECO:0000256" key="1">
    <source>
        <dbReference type="SAM" id="MobiDB-lite"/>
    </source>
</evidence>
<dbReference type="Proteomes" id="UP000054248">
    <property type="component" value="Unassembled WGS sequence"/>
</dbReference>
<gene>
    <name evidence="2" type="ORF">M407DRAFT_24176</name>
</gene>
<dbReference type="OrthoDB" id="3171746at2759"/>
<proteinExistence type="predicted"/>
<name>A0A0C3KYY7_9AGAM</name>
<evidence type="ECO:0000313" key="2">
    <source>
        <dbReference type="EMBL" id="KIO26593.1"/>
    </source>
</evidence>
<feature type="compositionally biased region" description="Basic residues" evidence="1">
    <location>
        <begin position="1"/>
        <end position="12"/>
    </location>
</feature>
<dbReference type="HOGENOM" id="CLU_100714_0_0_1"/>
<accession>A0A0C3KYY7</accession>
<organism evidence="2 3">
    <name type="scientific">Tulasnella calospora MUT 4182</name>
    <dbReference type="NCBI Taxonomy" id="1051891"/>
    <lineage>
        <taxon>Eukaryota</taxon>
        <taxon>Fungi</taxon>
        <taxon>Dikarya</taxon>
        <taxon>Basidiomycota</taxon>
        <taxon>Agaricomycotina</taxon>
        <taxon>Agaricomycetes</taxon>
        <taxon>Cantharellales</taxon>
        <taxon>Tulasnellaceae</taxon>
        <taxon>Tulasnella</taxon>
    </lineage>
</organism>
<dbReference type="AlphaFoldDB" id="A0A0C3KYY7"/>
<reference evidence="3" key="2">
    <citation type="submission" date="2015-01" db="EMBL/GenBank/DDBJ databases">
        <title>Evolutionary Origins and Diversification of the Mycorrhizal Mutualists.</title>
        <authorList>
            <consortium name="DOE Joint Genome Institute"/>
            <consortium name="Mycorrhizal Genomics Consortium"/>
            <person name="Kohler A."/>
            <person name="Kuo A."/>
            <person name="Nagy L.G."/>
            <person name="Floudas D."/>
            <person name="Copeland A."/>
            <person name="Barry K.W."/>
            <person name="Cichocki N."/>
            <person name="Veneault-Fourrey C."/>
            <person name="LaButti K."/>
            <person name="Lindquist E.A."/>
            <person name="Lipzen A."/>
            <person name="Lundell T."/>
            <person name="Morin E."/>
            <person name="Murat C."/>
            <person name="Riley R."/>
            <person name="Ohm R."/>
            <person name="Sun H."/>
            <person name="Tunlid A."/>
            <person name="Henrissat B."/>
            <person name="Grigoriev I.V."/>
            <person name="Hibbett D.S."/>
            <person name="Martin F."/>
        </authorList>
    </citation>
    <scope>NUCLEOTIDE SEQUENCE [LARGE SCALE GENOMIC DNA]</scope>
    <source>
        <strain evidence="3">MUT 4182</strain>
    </source>
</reference>
<evidence type="ECO:0000313" key="3">
    <source>
        <dbReference type="Proteomes" id="UP000054248"/>
    </source>
</evidence>